<keyword evidence="3" id="KW-1185">Reference proteome</keyword>
<feature type="signal peptide" evidence="1">
    <location>
        <begin position="1"/>
        <end position="19"/>
    </location>
</feature>
<feature type="chain" id="PRO_5037207667" evidence="1">
    <location>
        <begin position="20"/>
        <end position="81"/>
    </location>
</feature>
<organism evidence="2 3">
    <name type="scientific">Rhizobium setariae</name>
    <dbReference type="NCBI Taxonomy" id="2801340"/>
    <lineage>
        <taxon>Bacteria</taxon>
        <taxon>Pseudomonadati</taxon>
        <taxon>Pseudomonadota</taxon>
        <taxon>Alphaproteobacteria</taxon>
        <taxon>Hyphomicrobiales</taxon>
        <taxon>Rhizobiaceae</taxon>
        <taxon>Rhizobium/Agrobacterium group</taxon>
        <taxon>Rhizobium</taxon>
    </lineage>
</organism>
<dbReference type="Proteomes" id="UP000633219">
    <property type="component" value="Unassembled WGS sequence"/>
</dbReference>
<gene>
    <name evidence="2" type="ORF">JJB09_12390</name>
</gene>
<reference evidence="2" key="1">
    <citation type="submission" date="2021-01" db="EMBL/GenBank/DDBJ databases">
        <title>Rhizobium sp. strain KVB221 16S ribosomal RNA gene Genome sequencing and assembly.</title>
        <authorList>
            <person name="Kang M."/>
        </authorList>
    </citation>
    <scope>NUCLEOTIDE SEQUENCE</scope>
    <source>
        <strain evidence="2">KVB221</strain>
    </source>
</reference>
<dbReference type="RefSeq" id="WP_201658243.1">
    <property type="nucleotide sequence ID" value="NZ_JAEQNC010000006.1"/>
</dbReference>
<name>A0A936YNN6_9HYPH</name>
<proteinExistence type="predicted"/>
<evidence type="ECO:0000313" key="2">
    <source>
        <dbReference type="EMBL" id="MBL0372828.1"/>
    </source>
</evidence>
<comment type="caution">
    <text evidence="2">The sequence shown here is derived from an EMBL/GenBank/DDBJ whole genome shotgun (WGS) entry which is preliminary data.</text>
</comment>
<dbReference type="AlphaFoldDB" id="A0A936YNN6"/>
<protein>
    <submittedName>
        <fullName evidence="2">Uncharacterized protein</fullName>
    </submittedName>
</protein>
<dbReference type="EMBL" id="JAEQNC010000006">
    <property type="protein sequence ID" value="MBL0372828.1"/>
    <property type="molecule type" value="Genomic_DNA"/>
</dbReference>
<sequence>MSRLLLVAGLIGFSSIASAQEAGQALTSFEGASMGRLLSEGYEIKAAIPNGKKFVVFLQKDSTGYACEMVNLTRSQCGEIK</sequence>
<evidence type="ECO:0000313" key="3">
    <source>
        <dbReference type="Proteomes" id="UP000633219"/>
    </source>
</evidence>
<evidence type="ECO:0000256" key="1">
    <source>
        <dbReference type="SAM" id="SignalP"/>
    </source>
</evidence>
<keyword evidence="1" id="KW-0732">Signal</keyword>
<accession>A0A936YNN6</accession>